<sequence>MRSSCASGAGPVEKVAPVDIDRATMPNGPICVTVERGGYTAMEAGALPTSANDMVSVKEVDVGFMTTEENQNPMSLMSCEYLEHLQCKGVISYTPLRMGPIFYLTIFMYRTHIFPNLFSFSFF</sequence>
<comment type="caution">
    <text evidence="1">The sequence shown here is derived from an EMBL/GenBank/DDBJ whole genome shotgun (WGS) entry which is preliminary data.</text>
</comment>
<protein>
    <submittedName>
        <fullName evidence="1">Uncharacterized protein</fullName>
    </submittedName>
</protein>
<dbReference type="AlphaFoldDB" id="A0A9P0YTK9"/>
<accession>A0A9P0YTK9</accession>
<keyword evidence="2" id="KW-1185">Reference proteome</keyword>
<evidence type="ECO:0000313" key="2">
    <source>
        <dbReference type="Proteomes" id="UP001152484"/>
    </source>
</evidence>
<evidence type="ECO:0000313" key="1">
    <source>
        <dbReference type="EMBL" id="CAH9074875.1"/>
    </source>
</evidence>
<organism evidence="1 2">
    <name type="scientific">Cuscuta europaea</name>
    <name type="common">European dodder</name>
    <dbReference type="NCBI Taxonomy" id="41803"/>
    <lineage>
        <taxon>Eukaryota</taxon>
        <taxon>Viridiplantae</taxon>
        <taxon>Streptophyta</taxon>
        <taxon>Embryophyta</taxon>
        <taxon>Tracheophyta</taxon>
        <taxon>Spermatophyta</taxon>
        <taxon>Magnoliopsida</taxon>
        <taxon>eudicotyledons</taxon>
        <taxon>Gunneridae</taxon>
        <taxon>Pentapetalae</taxon>
        <taxon>asterids</taxon>
        <taxon>lamiids</taxon>
        <taxon>Solanales</taxon>
        <taxon>Convolvulaceae</taxon>
        <taxon>Cuscuteae</taxon>
        <taxon>Cuscuta</taxon>
        <taxon>Cuscuta subgen. Cuscuta</taxon>
    </lineage>
</organism>
<dbReference type="EMBL" id="CAMAPE010000009">
    <property type="protein sequence ID" value="CAH9074875.1"/>
    <property type="molecule type" value="Genomic_DNA"/>
</dbReference>
<name>A0A9P0YTK9_CUSEU</name>
<reference evidence="1" key="1">
    <citation type="submission" date="2022-07" db="EMBL/GenBank/DDBJ databases">
        <authorList>
            <person name="Macas J."/>
            <person name="Novak P."/>
            <person name="Neumann P."/>
        </authorList>
    </citation>
    <scope>NUCLEOTIDE SEQUENCE</scope>
</reference>
<proteinExistence type="predicted"/>
<gene>
    <name evidence="1" type="ORF">CEURO_LOCUS5348</name>
</gene>
<dbReference type="Proteomes" id="UP001152484">
    <property type="component" value="Unassembled WGS sequence"/>
</dbReference>